<keyword evidence="2" id="KW-1185">Reference proteome</keyword>
<accession>A0ABX0PJ73</accession>
<comment type="caution">
    <text evidence="1">The sequence shown here is derived from an EMBL/GenBank/DDBJ whole genome shotgun (WGS) entry which is preliminary data.</text>
</comment>
<dbReference type="RefSeq" id="WP_166862963.1">
    <property type="nucleotide sequence ID" value="NZ_JAAQOM010000018.1"/>
</dbReference>
<evidence type="ECO:0000313" key="1">
    <source>
        <dbReference type="EMBL" id="NIA56891.1"/>
    </source>
</evidence>
<sequence length="569" mass="60776">MHYHTPGFGHLTIKRHIGAACTLVAALGTSFSPQNASAGEIDTGNPELKLRWDNTIKYSAAFRLKERSAELIATPDAPNFDDGDRNFGKGLISNRVDLLSEMDLTYKNVGARVSGAAWYDSVYNRHTDNDSPFTYNALSVPASEFTEATRTLHGRKAELLEAFVFANGDVAGKPVTVRLGRHALVYGETLFYGANGIAAAQQPIDVVKAQSVPNTQFKELIRPVGQVSGQVQLASNLSFGAYYQYRWEANRLPGIGSYFNFVDNVGTGVESLILGAPPTPRSIYLGVVNAKNSGQGGMQIKWTPAGSDVDLGFYAARYHDKSPQVVLGLVPTPVGAFPATFRHFYHEGTLAYGVSASKTFGEFNVSAEASVRRNAALSNAGSPDLYGVVPAAFGGPAAPSDNSGNPVYSVGRTAHLNVSTLATLAPNAISAESSLAGEIAWNRVTSVTKNADHLDPNAARDAWGLRVVYTPSYRQVRPGLDIDVPVGVGYTPKGRSGALGPSFGADKGGDFSIGVNGRYEDVWFASINVTHYYGAAATIATNGAAGTVYTYKQALKDRDFASFSLRRTF</sequence>
<protein>
    <submittedName>
        <fullName evidence="1">DUF1302 domain-containing protein</fullName>
    </submittedName>
</protein>
<organism evidence="1 2">
    <name type="scientific">Telluria antibiotica</name>
    <dbReference type="NCBI Taxonomy" id="2717319"/>
    <lineage>
        <taxon>Bacteria</taxon>
        <taxon>Pseudomonadati</taxon>
        <taxon>Pseudomonadota</taxon>
        <taxon>Betaproteobacteria</taxon>
        <taxon>Burkholderiales</taxon>
        <taxon>Oxalobacteraceae</taxon>
        <taxon>Telluria group</taxon>
        <taxon>Telluria</taxon>
    </lineage>
</organism>
<dbReference type="Proteomes" id="UP000716322">
    <property type="component" value="Unassembled WGS sequence"/>
</dbReference>
<name>A0ABX0PJ73_9BURK</name>
<dbReference type="EMBL" id="JAAQOM010000018">
    <property type="protein sequence ID" value="NIA56891.1"/>
    <property type="molecule type" value="Genomic_DNA"/>
</dbReference>
<dbReference type="InterPro" id="IPR010727">
    <property type="entry name" value="DUF1302"/>
</dbReference>
<evidence type="ECO:0000313" key="2">
    <source>
        <dbReference type="Proteomes" id="UP000716322"/>
    </source>
</evidence>
<dbReference type="Pfam" id="PF06980">
    <property type="entry name" value="DUF1302"/>
    <property type="match status" value="1"/>
</dbReference>
<proteinExistence type="predicted"/>
<gene>
    <name evidence="1" type="ORF">HAV22_25030</name>
</gene>
<reference evidence="1 2" key="1">
    <citation type="submission" date="2020-03" db="EMBL/GenBank/DDBJ databases">
        <title>Genome sequence of strain Massilia sp. TW-1.</title>
        <authorList>
            <person name="Chaudhary D.K."/>
        </authorList>
    </citation>
    <scope>NUCLEOTIDE SEQUENCE [LARGE SCALE GENOMIC DNA]</scope>
    <source>
        <strain evidence="1 2">TW-1</strain>
    </source>
</reference>